<dbReference type="EMBL" id="JACHJG010000017">
    <property type="protein sequence ID" value="MBB4890098.1"/>
    <property type="molecule type" value="Genomic_DNA"/>
</dbReference>
<evidence type="ECO:0000313" key="3">
    <source>
        <dbReference type="EMBL" id="MBB4890098.1"/>
    </source>
</evidence>
<evidence type="ECO:0000313" key="4">
    <source>
        <dbReference type="Proteomes" id="UP000556436"/>
    </source>
</evidence>
<protein>
    <submittedName>
        <fullName evidence="3">Excisionase family DNA binding protein</fullName>
    </submittedName>
</protein>
<feature type="compositionally biased region" description="Basic and acidic residues" evidence="1">
    <location>
        <begin position="102"/>
        <end position="113"/>
    </location>
</feature>
<dbReference type="InterPro" id="IPR041657">
    <property type="entry name" value="HTH_17"/>
</dbReference>
<name>A0A7W7LI26_STRNE</name>
<proteinExistence type="predicted"/>
<comment type="caution">
    <text evidence="3">The sequence shown here is derived from an EMBL/GenBank/DDBJ whole genome shotgun (WGS) entry which is preliminary data.</text>
</comment>
<feature type="compositionally biased region" description="Basic residues" evidence="1">
    <location>
        <begin position="92"/>
        <end position="101"/>
    </location>
</feature>
<reference evidence="3 4" key="1">
    <citation type="submission" date="2020-08" db="EMBL/GenBank/DDBJ databases">
        <title>Genomic Encyclopedia of Type Strains, Phase III (KMG-III): the genomes of soil and plant-associated and newly described type strains.</title>
        <authorList>
            <person name="Whitman W."/>
        </authorList>
    </citation>
    <scope>NUCLEOTIDE SEQUENCE [LARGE SCALE GENOMIC DNA]</scope>
    <source>
        <strain evidence="3 4">CECT 3265</strain>
    </source>
</reference>
<feature type="domain" description="Helix-turn-helix" evidence="2">
    <location>
        <begin position="11"/>
        <end position="55"/>
    </location>
</feature>
<sequence length="113" mass="12906">MATPTLPHLHTPQEIADVFGCSEWWVKEQARRRRIPFTKVGGAYRFTAEHLVEIIRIYEERPDHQRQAPSGSATAGRRRSHPQTSAPAVQLRARRPRRLRKSPGEHPPEVADG</sequence>
<dbReference type="AlphaFoldDB" id="A0A7W7LI26"/>
<accession>A0A7W7LI26</accession>
<dbReference type="Proteomes" id="UP000556436">
    <property type="component" value="Unassembled WGS sequence"/>
</dbReference>
<organism evidence="3 4">
    <name type="scientific">Streptomyces netropsis</name>
    <name type="common">Streptoverticillium netropsis</name>
    <dbReference type="NCBI Taxonomy" id="55404"/>
    <lineage>
        <taxon>Bacteria</taxon>
        <taxon>Bacillati</taxon>
        <taxon>Actinomycetota</taxon>
        <taxon>Actinomycetes</taxon>
        <taxon>Kitasatosporales</taxon>
        <taxon>Streptomycetaceae</taxon>
        <taxon>Streptomyces</taxon>
    </lineage>
</organism>
<evidence type="ECO:0000259" key="2">
    <source>
        <dbReference type="Pfam" id="PF12728"/>
    </source>
</evidence>
<feature type="region of interest" description="Disordered" evidence="1">
    <location>
        <begin position="61"/>
        <end position="113"/>
    </location>
</feature>
<gene>
    <name evidence="3" type="ORF">FHS38_006176</name>
</gene>
<evidence type="ECO:0000256" key="1">
    <source>
        <dbReference type="SAM" id="MobiDB-lite"/>
    </source>
</evidence>
<dbReference type="RefSeq" id="WP_184739067.1">
    <property type="nucleotide sequence ID" value="NZ_BMRW01000015.1"/>
</dbReference>
<keyword evidence="4" id="KW-1185">Reference proteome</keyword>
<dbReference type="Pfam" id="PF12728">
    <property type="entry name" value="HTH_17"/>
    <property type="match status" value="1"/>
</dbReference>